<evidence type="ECO:0000313" key="3">
    <source>
        <dbReference type="EMBL" id="ETV88538.1"/>
    </source>
</evidence>
<name>W4HBP5_APHAT</name>
<feature type="coiled-coil region" evidence="1">
    <location>
        <begin position="31"/>
        <end position="100"/>
    </location>
</feature>
<keyword evidence="1" id="KW-0175">Coiled coil</keyword>
<evidence type="ECO:0000256" key="2">
    <source>
        <dbReference type="SAM" id="MobiDB-lite"/>
    </source>
</evidence>
<dbReference type="GeneID" id="20802103"/>
<protein>
    <submittedName>
        <fullName evidence="3">Uncharacterized protein</fullName>
    </submittedName>
</protein>
<sequence length="250" mass="29139">MEATETSDGLTNSVQGTMSKESCIEERRYEIERQRAVKANLQRDIENLQRKRRCIALQKSRQVADYYTMHGQVLQMEEARANALEKRHELDLKLQATTKEKSKWKQRVAHVVEIQRQEALRWSAFTESIQKSIEGQAKPLDLETSLREERDMVNNVLQQQYDNGAKALQEAKHEIHETKMILKDMEKKKNILATQLRQAQGNHDQLLAREQSARATTEMQQIMRMEHPSTTPVSKPPRRRHAINNTITDN</sequence>
<feature type="coiled-coil region" evidence="1">
    <location>
        <begin position="154"/>
        <end position="202"/>
    </location>
</feature>
<dbReference type="VEuPathDB" id="FungiDB:H257_00107"/>
<organism evidence="3">
    <name type="scientific">Aphanomyces astaci</name>
    <name type="common">Crayfish plague agent</name>
    <dbReference type="NCBI Taxonomy" id="112090"/>
    <lineage>
        <taxon>Eukaryota</taxon>
        <taxon>Sar</taxon>
        <taxon>Stramenopiles</taxon>
        <taxon>Oomycota</taxon>
        <taxon>Saprolegniomycetes</taxon>
        <taxon>Saprolegniales</taxon>
        <taxon>Verrucalvaceae</taxon>
        <taxon>Aphanomyces</taxon>
    </lineage>
</organism>
<dbReference type="RefSeq" id="XP_009820938.1">
    <property type="nucleotide sequence ID" value="XM_009822636.1"/>
</dbReference>
<evidence type="ECO:0000256" key="1">
    <source>
        <dbReference type="SAM" id="Coils"/>
    </source>
</evidence>
<dbReference type="AlphaFoldDB" id="W4HBP5"/>
<reference evidence="3" key="1">
    <citation type="submission" date="2013-12" db="EMBL/GenBank/DDBJ databases">
        <title>The Genome Sequence of Aphanomyces astaci APO3.</title>
        <authorList>
            <consortium name="The Broad Institute Genomics Platform"/>
            <person name="Russ C."/>
            <person name="Tyler B."/>
            <person name="van West P."/>
            <person name="Dieguez-Uribeondo J."/>
            <person name="Young S.K."/>
            <person name="Zeng Q."/>
            <person name="Gargeya S."/>
            <person name="Fitzgerald M."/>
            <person name="Abouelleil A."/>
            <person name="Alvarado L."/>
            <person name="Chapman S.B."/>
            <person name="Gainer-Dewar J."/>
            <person name="Goldberg J."/>
            <person name="Griggs A."/>
            <person name="Gujja S."/>
            <person name="Hansen M."/>
            <person name="Howarth C."/>
            <person name="Imamovic A."/>
            <person name="Ireland A."/>
            <person name="Larimer J."/>
            <person name="McCowan C."/>
            <person name="Murphy C."/>
            <person name="Pearson M."/>
            <person name="Poon T.W."/>
            <person name="Priest M."/>
            <person name="Roberts A."/>
            <person name="Saif S."/>
            <person name="Shea T."/>
            <person name="Sykes S."/>
            <person name="Wortman J."/>
            <person name="Nusbaum C."/>
            <person name="Birren B."/>
        </authorList>
    </citation>
    <scope>NUCLEOTIDE SEQUENCE [LARGE SCALE GENOMIC DNA]</scope>
    <source>
        <strain evidence="3">APO3</strain>
    </source>
</reference>
<accession>W4HBP5</accession>
<dbReference type="EMBL" id="KI913114">
    <property type="protein sequence ID" value="ETV88538.1"/>
    <property type="molecule type" value="Genomic_DNA"/>
</dbReference>
<dbReference type="OrthoDB" id="79444at2759"/>
<gene>
    <name evidence="3" type="ORF">H257_00107</name>
</gene>
<feature type="region of interest" description="Disordered" evidence="2">
    <location>
        <begin position="226"/>
        <end position="250"/>
    </location>
</feature>
<proteinExistence type="predicted"/>